<dbReference type="AlphaFoldDB" id="A0A024E8G3"/>
<reference evidence="1 2" key="1">
    <citation type="journal article" date="2012" name="J. Bacteriol.">
        <title>Genome sequence of cold-adapted Pseudomonas mandelii strain JR-1.</title>
        <authorList>
            <person name="Jang S.H."/>
            <person name="Kim J."/>
            <person name="Kim J."/>
            <person name="Hong S."/>
            <person name="Lee C."/>
        </authorList>
    </citation>
    <scope>NUCLEOTIDE SEQUENCE [LARGE SCALE GENOMIC DNA]</scope>
    <source>
        <strain evidence="1 2">JR-1</strain>
    </source>
</reference>
<dbReference type="HOGENOM" id="CLU_3220862_0_0_6"/>
<proteinExistence type="predicted"/>
<accession>A0A024E8G3</accession>
<organism evidence="1 2">
    <name type="scientific">Pseudomonas mandelii JR-1</name>
    <dbReference type="NCBI Taxonomy" id="1147786"/>
    <lineage>
        <taxon>Bacteria</taxon>
        <taxon>Pseudomonadati</taxon>
        <taxon>Pseudomonadota</taxon>
        <taxon>Gammaproteobacteria</taxon>
        <taxon>Pseudomonadales</taxon>
        <taxon>Pseudomonadaceae</taxon>
        <taxon>Pseudomonas</taxon>
    </lineage>
</organism>
<dbReference type="EMBL" id="CP005960">
    <property type="protein sequence ID" value="AHZ68916.1"/>
    <property type="molecule type" value="Genomic_DNA"/>
</dbReference>
<sequence length="44" mass="5083">MIIFLQFKKLWTRFSATCRDASTGKLARYSMTEKRAAALTEKVI</sequence>
<evidence type="ECO:0000313" key="1">
    <source>
        <dbReference type="EMBL" id="AHZ68916.1"/>
    </source>
</evidence>
<dbReference type="KEGG" id="pman:OU5_1837"/>
<evidence type="ECO:0000313" key="2">
    <source>
        <dbReference type="Proteomes" id="UP000026913"/>
    </source>
</evidence>
<gene>
    <name evidence="1" type="ORF">OU5_1837</name>
</gene>
<dbReference type="Proteomes" id="UP000026913">
    <property type="component" value="Chromosome"/>
</dbReference>
<protein>
    <submittedName>
        <fullName evidence="1">Uncharacterized protein</fullName>
    </submittedName>
</protein>
<name>A0A024E8G3_9PSED</name>